<accession>A0A1C6S790</accession>
<dbReference type="AlphaFoldDB" id="A0A1C6S790"/>
<proteinExistence type="predicted"/>
<dbReference type="OrthoDB" id="128449at2"/>
<dbReference type="RefSeq" id="WP_091641979.1">
    <property type="nucleotide sequence ID" value="NZ_FMHW01000002.1"/>
</dbReference>
<dbReference type="SUPFAM" id="SSF52833">
    <property type="entry name" value="Thioredoxin-like"/>
    <property type="match status" value="1"/>
</dbReference>
<dbReference type="InterPro" id="IPR013766">
    <property type="entry name" value="Thioredoxin_domain"/>
</dbReference>
<organism evidence="2 3">
    <name type="scientific">Micromonospora pallida</name>
    <dbReference type="NCBI Taxonomy" id="145854"/>
    <lineage>
        <taxon>Bacteria</taxon>
        <taxon>Bacillati</taxon>
        <taxon>Actinomycetota</taxon>
        <taxon>Actinomycetes</taxon>
        <taxon>Micromonosporales</taxon>
        <taxon>Micromonosporaceae</taxon>
        <taxon>Micromonospora</taxon>
    </lineage>
</organism>
<protein>
    <submittedName>
        <fullName evidence="2">Thiol-disulfide isomerase or thioredoxin</fullName>
    </submittedName>
</protein>
<keyword evidence="2" id="KW-0413">Isomerase</keyword>
<evidence type="ECO:0000313" key="2">
    <source>
        <dbReference type="EMBL" id="SCL25313.1"/>
    </source>
</evidence>
<gene>
    <name evidence="2" type="ORF">GA0074692_1937</name>
</gene>
<name>A0A1C6S790_9ACTN</name>
<evidence type="ECO:0000259" key="1">
    <source>
        <dbReference type="PROSITE" id="PS51352"/>
    </source>
</evidence>
<feature type="domain" description="Thioredoxin" evidence="1">
    <location>
        <begin position="49"/>
        <end position="182"/>
    </location>
</feature>
<dbReference type="InterPro" id="IPR036249">
    <property type="entry name" value="Thioredoxin-like_sf"/>
</dbReference>
<sequence length="182" mass="18824">MPALVATVVLLAVVCAGHTALLVAVVRRLRVQAELLADVEERGLPARALPVGSTIGAFSVTDTDGEPFSAGDASGPTLVAMLSPTCGSCRRLRREFGAVAARWPGGRSRVVVVVTGPSATAAYARRLAPLARIVVDPDEVVRDAFAVTAFPALFVVEPTGELSWTGRWAHSVPQSAAATVAA</sequence>
<dbReference type="EMBL" id="FMHW01000002">
    <property type="protein sequence ID" value="SCL25313.1"/>
    <property type="molecule type" value="Genomic_DNA"/>
</dbReference>
<dbReference type="Proteomes" id="UP000198959">
    <property type="component" value="Unassembled WGS sequence"/>
</dbReference>
<dbReference type="GO" id="GO:0016853">
    <property type="term" value="F:isomerase activity"/>
    <property type="evidence" value="ECO:0007669"/>
    <property type="project" value="UniProtKB-KW"/>
</dbReference>
<dbReference type="Gene3D" id="3.40.30.10">
    <property type="entry name" value="Glutaredoxin"/>
    <property type="match status" value="1"/>
</dbReference>
<dbReference type="STRING" id="145854.GA0074692_1937"/>
<keyword evidence="3" id="KW-1185">Reference proteome</keyword>
<dbReference type="PROSITE" id="PS51352">
    <property type="entry name" value="THIOREDOXIN_2"/>
    <property type="match status" value="1"/>
</dbReference>
<reference evidence="3" key="1">
    <citation type="submission" date="2016-06" db="EMBL/GenBank/DDBJ databases">
        <authorList>
            <person name="Varghese N."/>
            <person name="Submissions Spin"/>
        </authorList>
    </citation>
    <scope>NUCLEOTIDE SEQUENCE [LARGE SCALE GENOMIC DNA]</scope>
    <source>
        <strain evidence="3">DSM 43817</strain>
    </source>
</reference>
<evidence type="ECO:0000313" key="3">
    <source>
        <dbReference type="Proteomes" id="UP000198959"/>
    </source>
</evidence>